<reference evidence="2" key="1">
    <citation type="submission" date="2020-04" db="EMBL/GenBank/DDBJ databases">
        <authorList>
            <person name="Neveu A P."/>
        </authorList>
    </citation>
    <scope>NUCLEOTIDE SEQUENCE</scope>
    <source>
        <tissue evidence="2">Whole embryo</tissue>
    </source>
</reference>
<sequence length="649" mass="71987">MRHQIKGSDSASTVTSLFCDAGDGKYMESWGSRSLRPKESSKISFHDKSYYSASKVLDKYIEEYDKQQTVELAKIIAGACTTPVKETHCITNPSTLEKEIRLAQKLLPTSYSESVKSSSLATDELLAMSSTAVQPQSNHLSSIKYAEELMKLKRTRHVGSPVLNLHKSRSHTFHYSPSTTSSSSLTSKSDSSISSYSRKKHSSRLRKALQFSADENSSEDEASSLPTSHHHKRRSSDDYEEIFPSSASLSTLRSNEIEDQMQDIDKTWRLVDDLKADLASTGTSTLQRHHPDRESLRDLIDRLTATARRKEDALRTTLDASLTKKHKRSARRKSVSESETDELVDLKSGHASSVSSTSDSTLERFSNDASNSWKTLEAKNFSNSISSLSHAEKHVCPSSVTNPDCDVTVRHSSPVQSPYNDSDKKSKGVLHQIDRIFPHKDDSDSTFLTHDNISEAMRLIDQRTDDRYDKKQIDRSDASLESTPIRTPDSVTLHAGRTPYNRRVDLSLAGGDMSAAIHGSPTETEKILEGDRTWEKIPPRKRSTFTDDDVTPASSTISLSFHMEGKPKAVKGFMEECLAAPNGDSASLSGGKQPGSVEALKNMIFSLQGLASSQRQGNDARNLVESFDGQDSLQRALHHLDNLKNITQK</sequence>
<organism evidence="2">
    <name type="scientific">Phallusia mammillata</name>
    <dbReference type="NCBI Taxonomy" id="59560"/>
    <lineage>
        <taxon>Eukaryota</taxon>
        <taxon>Metazoa</taxon>
        <taxon>Chordata</taxon>
        <taxon>Tunicata</taxon>
        <taxon>Ascidiacea</taxon>
        <taxon>Phlebobranchia</taxon>
        <taxon>Ascidiidae</taxon>
        <taxon>Phallusia</taxon>
    </lineage>
</organism>
<feature type="compositionally biased region" description="Low complexity" evidence="1">
    <location>
        <begin position="176"/>
        <end position="196"/>
    </location>
</feature>
<dbReference type="AlphaFoldDB" id="A0A6F9DHX6"/>
<dbReference type="EMBL" id="LR787160">
    <property type="protein sequence ID" value="CAB3263022.1"/>
    <property type="molecule type" value="mRNA"/>
</dbReference>
<feature type="region of interest" description="Disordered" evidence="1">
    <location>
        <begin position="172"/>
        <end position="241"/>
    </location>
</feature>
<protein>
    <submittedName>
        <fullName evidence="2">Uncharacterized protein LOC100186732</fullName>
    </submittedName>
</protein>
<feature type="compositionally biased region" description="Low complexity" evidence="1">
    <location>
        <begin position="349"/>
        <end position="360"/>
    </location>
</feature>
<proteinExistence type="evidence at transcript level"/>
<dbReference type="PANTHER" id="PTHR35079:SF1">
    <property type="entry name" value="LUNG ADENOMA SUSCEPTIBILITY PROTEIN 2"/>
    <property type="match status" value="1"/>
</dbReference>
<dbReference type="InterPro" id="IPR052679">
    <property type="entry name" value="Cell_Prolif_Regulator"/>
</dbReference>
<evidence type="ECO:0000256" key="1">
    <source>
        <dbReference type="SAM" id="MobiDB-lite"/>
    </source>
</evidence>
<feature type="compositionally biased region" description="Basic residues" evidence="1">
    <location>
        <begin position="323"/>
        <end position="333"/>
    </location>
</feature>
<feature type="compositionally biased region" description="Basic residues" evidence="1">
    <location>
        <begin position="197"/>
        <end position="207"/>
    </location>
</feature>
<dbReference type="PANTHER" id="PTHR35079">
    <property type="entry name" value="LUNG ADENOMA SUSCEPTIBILITY PROTEIN 2"/>
    <property type="match status" value="1"/>
</dbReference>
<accession>A0A6F9DHX6</accession>
<feature type="region of interest" description="Disordered" evidence="1">
    <location>
        <begin position="318"/>
        <end position="364"/>
    </location>
</feature>
<name>A0A6F9DHX6_9ASCI</name>
<evidence type="ECO:0000313" key="2">
    <source>
        <dbReference type="EMBL" id="CAB3263022.1"/>
    </source>
</evidence>
<gene>
    <name evidence="2" type="primary">LOC100186732</name>
</gene>